<evidence type="ECO:0000313" key="2">
    <source>
        <dbReference type="EMBL" id="JAH61930.1"/>
    </source>
</evidence>
<protein>
    <submittedName>
        <fullName evidence="2">Uncharacterized protein</fullName>
    </submittedName>
</protein>
<feature type="transmembrane region" description="Helical" evidence="1">
    <location>
        <begin position="17"/>
        <end position="34"/>
    </location>
</feature>
<sequence>MQVTPQHWWVQSAKSDSGPKLLILFLIVCRAFLLNKKVMYGVHILGQVCPILFLDIYHPVDLHLNPNFATTDSTN</sequence>
<reference evidence="2" key="1">
    <citation type="submission" date="2014-11" db="EMBL/GenBank/DDBJ databases">
        <authorList>
            <person name="Amaro Gonzalez C."/>
        </authorList>
    </citation>
    <scope>NUCLEOTIDE SEQUENCE</scope>
</reference>
<keyword evidence="1" id="KW-1133">Transmembrane helix</keyword>
<evidence type="ECO:0000256" key="1">
    <source>
        <dbReference type="SAM" id="Phobius"/>
    </source>
</evidence>
<proteinExistence type="predicted"/>
<organism evidence="2">
    <name type="scientific">Anguilla anguilla</name>
    <name type="common">European freshwater eel</name>
    <name type="synonym">Muraena anguilla</name>
    <dbReference type="NCBI Taxonomy" id="7936"/>
    <lineage>
        <taxon>Eukaryota</taxon>
        <taxon>Metazoa</taxon>
        <taxon>Chordata</taxon>
        <taxon>Craniata</taxon>
        <taxon>Vertebrata</taxon>
        <taxon>Euteleostomi</taxon>
        <taxon>Actinopterygii</taxon>
        <taxon>Neopterygii</taxon>
        <taxon>Teleostei</taxon>
        <taxon>Anguilliformes</taxon>
        <taxon>Anguillidae</taxon>
        <taxon>Anguilla</taxon>
    </lineage>
</organism>
<dbReference type="EMBL" id="GBXM01046647">
    <property type="protein sequence ID" value="JAH61930.1"/>
    <property type="molecule type" value="Transcribed_RNA"/>
</dbReference>
<name>A0A0E9U9U3_ANGAN</name>
<dbReference type="AlphaFoldDB" id="A0A0E9U9U3"/>
<accession>A0A0E9U9U3</accession>
<keyword evidence="1" id="KW-0472">Membrane</keyword>
<keyword evidence="1" id="KW-0812">Transmembrane</keyword>
<reference evidence="2" key="2">
    <citation type="journal article" date="2015" name="Fish Shellfish Immunol.">
        <title>Early steps in the European eel (Anguilla anguilla)-Vibrio vulnificus interaction in the gills: Role of the RtxA13 toxin.</title>
        <authorList>
            <person name="Callol A."/>
            <person name="Pajuelo D."/>
            <person name="Ebbesson L."/>
            <person name="Teles M."/>
            <person name="MacKenzie S."/>
            <person name="Amaro C."/>
        </authorList>
    </citation>
    <scope>NUCLEOTIDE SEQUENCE</scope>
</reference>